<dbReference type="Proteomes" id="UP000664132">
    <property type="component" value="Unassembled WGS sequence"/>
</dbReference>
<dbReference type="AlphaFoldDB" id="A0A8H7W6Z9"/>
<evidence type="ECO:0000313" key="3">
    <source>
        <dbReference type="Proteomes" id="UP000664132"/>
    </source>
</evidence>
<keyword evidence="1" id="KW-0472">Membrane</keyword>
<keyword evidence="1" id="KW-1133">Transmembrane helix</keyword>
<proteinExistence type="predicted"/>
<organism evidence="2 3">
    <name type="scientific">Cadophora malorum</name>
    <dbReference type="NCBI Taxonomy" id="108018"/>
    <lineage>
        <taxon>Eukaryota</taxon>
        <taxon>Fungi</taxon>
        <taxon>Dikarya</taxon>
        <taxon>Ascomycota</taxon>
        <taxon>Pezizomycotina</taxon>
        <taxon>Leotiomycetes</taxon>
        <taxon>Helotiales</taxon>
        <taxon>Ploettnerulaceae</taxon>
        <taxon>Cadophora</taxon>
    </lineage>
</organism>
<gene>
    <name evidence="2" type="ORF">IFR04_009175</name>
</gene>
<protein>
    <submittedName>
        <fullName evidence="2">Uncharacterized protein</fullName>
    </submittedName>
</protein>
<sequence>MYNFQAKLIMLRTIMAILDLLVILVKFCCTFIFVGSGALVLSTIGYKVRTNCKNCKTPEGALHFGFYVRDGILFIFPVSVASNLDLYETLPLSYGFVMTTTDKTTGNEYKEGPFCCLNKNRQCEILVELVRLSYGKPFVPIANVGYMGVEAEEGYKPGTRKSFYHDEKIAELDKFLDHLLLDEEISTWVANGKVVPQGSWD</sequence>
<reference evidence="2" key="1">
    <citation type="submission" date="2021-02" db="EMBL/GenBank/DDBJ databases">
        <title>Genome sequence Cadophora malorum strain M34.</title>
        <authorList>
            <person name="Stefanovic E."/>
            <person name="Vu D."/>
            <person name="Scully C."/>
            <person name="Dijksterhuis J."/>
            <person name="Roader J."/>
            <person name="Houbraken J."/>
        </authorList>
    </citation>
    <scope>NUCLEOTIDE SEQUENCE</scope>
    <source>
        <strain evidence="2">M34</strain>
    </source>
</reference>
<keyword evidence="1" id="KW-0812">Transmembrane</keyword>
<dbReference type="OrthoDB" id="3501636at2759"/>
<feature type="transmembrane region" description="Helical" evidence="1">
    <location>
        <begin position="20"/>
        <end position="46"/>
    </location>
</feature>
<accession>A0A8H7W6Z9</accession>
<evidence type="ECO:0000256" key="1">
    <source>
        <dbReference type="SAM" id="Phobius"/>
    </source>
</evidence>
<comment type="caution">
    <text evidence="2">The sequence shown here is derived from an EMBL/GenBank/DDBJ whole genome shotgun (WGS) entry which is preliminary data.</text>
</comment>
<evidence type="ECO:0000313" key="2">
    <source>
        <dbReference type="EMBL" id="KAG4417672.1"/>
    </source>
</evidence>
<name>A0A8H7W6Z9_9HELO</name>
<dbReference type="EMBL" id="JAFJYH010000148">
    <property type="protein sequence ID" value="KAG4417672.1"/>
    <property type="molecule type" value="Genomic_DNA"/>
</dbReference>
<keyword evidence="3" id="KW-1185">Reference proteome</keyword>